<gene>
    <name evidence="2" type="ORF">HB912_07130</name>
</gene>
<dbReference type="RefSeq" id="WP_185373318.1">
    <property type="nucleotide sequence ID" value="NZ_JAARRM010000002.1"/>
</dbReference>
<accession>A0A841ZM91</accession>
<keyword evidence="1" id="KW-0812">Transmembrane</keyword>
<evidence type="ECO:0000313" key="2">
    <source>
        <dbReference type="EMBL" id="MBC1521416.1"/>
    </source>
</evidence>
<sequence>MDDEKINKIYNFIEKKLIFAFIGLYILVVIVFCLFFEQIKPASYIFYAIMKYFYLQKDSIITSATVLIGIYFTMYTIFAVYNSSSVIGKLYSTGFQVLLKLLKHAMVSAMLVLIFGFLSDWLFSLNEQVTYIVNLFLNLYFILTSIICGFYIYIIFKQDIAGLEKQKEANDKKEFLLQNLEVFLEREQRKEDKRLDDIN</sequence>
<proteinExistence type="predicted"/>
<evidence type="ECO:0000256" key="1">
    <source>
        <dbReference type="SAM" id="Phobius"/>
    </source>
</evidence>
<feature type="transmembrane region" description="Helical" evidence="1">
    <location>
        <begin position="101"/>
        <end position="123"/>
    </location>
</feature>
<comment type="caution">
    <text evidence="2">The sequence shown here is derived from an EMBL/GenBank/DDBJ whole genome shotgun (WGS) entry which is preliminary data.</text>
</comment>
<dbReference type="EMBL" id="JAARRM010000002">
    <property type="protein sequence ID" value="MBC1521416.1"/>
    <property type="molecule type" value="Genomic_DNA"/>
</dbReference>
<keyword evidence="1" id="KW-1133">Transmembrane helix</keyword>
<feature type="transmembrane region" description="Helical" evidence="1">
    <location>
        <begin position="135"/>
        <end position="156"/>
    </location>
</feature>
<keyword evidence="1" id="KW-0472">Membrane</keyword>
<dbReference type="Proteomes" id="UP000559885">
    <property type="component" value="Unassembled WGS sequence"/>
</dbReference>
<dbReference type="AlphaFoldDB" id="A0A841ZM91"/>
<reference evidence="2 3" key="1">
    <citation type="submission" date="2020-03" db="EMBL/GenBank/DDBJ databases">
        <title>Soil Listeria distribution.</title>
        <authorList>
            <person name="Liao J."/>
            <person name="Wiedmann M."/>
        </authorList>
    </citation>
    <scope>NUCLEOTIDE SEQUENCE [LARGE SCALE GENOMIC DNA]</scope>
    <source>
        <strain evidence="2 3">FSL L7-1507</strain>
    </source>
</reference>
<name>A0A841ZM91_9LIST</name>
<protein>
    <submittedName>
        <fullName evidence="2">Uncharacterized protein</fullName>
    </submittedName>
</protein>
<evidence type="ECO:0000313" key="3">
    <source>
        <dbReference type="Proteomes" id="UP000559885"/>
    </source>
</evidence>
<organism evidence="2 3">
    <name type="scientific">Listeria aquatica</name>
    <dbReference type="NCBI Taxonomy" id="1494960"/>
    <lineage>
        <taxon>Bacteria</taxon>
        <taxon>Bacillati</taxon>
        <taxon>Bacillota</taxon>
        <taxon>Bacilli</taxon>
        <taxon>Bacillales</taxon>
        <taxon>Listeriaceae</taxon>
        <taxon>Listeria</taxon>
    </lineage>
</organism>
<feature type="transmembrane region" description="Helical" evidence="1">
    <location>
        <begin position="17"/>
        <end position="39"/>
    </location>
</feature>
<feature type="transmembrane region" description="Helical" evidence="1">
    <location>
        <begin position="59"/>
        <end position="81"/>
    </location>
</feature>